<feature type="repeat" description="ANK" evidence="3">
    <location>
        <begin position="921"/>
        <end position="953"/>
    </location>
</feature>
<evidence type="ECO:0000259" key="5">
    <source>
        <dbReference type="Pfam" id="PF17100"/>
    </source>
</evidence>
<evidence type="ECO:0000256" key="3">
    <source>
        <dbReference type="PROSITE-ProRule" id="PRU00023"/>
    </source>
</evidence>
<dbReference type="OMA" id="TISRTCF"/>
<feature type="domain" description="GPI inositol-deacylase winged helix" evidence="6">
    <location>
        <begin position="636"/>
        <end position="729"/>
    </location>
</feature>
<evidence type="ECO:0000259" key="6">
    <source>
        <dbReference type="Pfam" id="PF22939"/>
    </source>
</evidence>
<dbReference type="Proteomes" id="UP000007115">
    <property type="component" value="Unassembled WGS sequence"/>
</dbReference>
<dbReference type="InParanoid" id="G9MHM5"/>
<dbReference type="InterPro" id="IPR036770">
    <property type="entry name" value="Ankyrin_rpt-contain_sf"/>
</dbReference>
<dbReference type="PROSITE" id="PS50088">
    <property type="entry name" value="ANK_REPEAT"/>
    <property type="match status" value="7"/>
</dbReference>
<feature type="repeat" description="ANK" evidence="3">
    <location>
        <begin position="1022"/>
        <end position="1054"/>
    </location>
</feature>
<feature type="repeat" description="ANK" evidence="3">
    <location>
        <begin position="988"/>
        <end position="1020"/>
    </location>
</feature>
<keyword evidence="9" id="KW-1185">Reference proteome</keyword>
<gene>
    <name evidence="8" type="ORF">TRIVIDRAFT_218384</name>
</gene>
<dbReference type="HOGENOM" id="CLU_000288_34_7_1"/>
<sequence length="1116" mass="126236">MRQRLSKSTNSILEKLKRRNPVPNGGTSFSPTAKGTDVSLPSTSPASAPQSVQSQSVSNAAVSIVRTDGDVWALAFKMAQEREGKLMLAYEEYLSSLQSDNAASGDLSIPDFITSIVNRAIEEREKKKWRFSLLGTSIEVRAQAERLTKFLLWSDPIIKATVSNQPYAALAWSGVSLLLPLVTSGTTQNEAMLKGFNSIGDLQMYWRICENTGSPSIYDSSPQPFIESLGKLYSFFIEYQARVICHLAKSQLSRAWSDITSPGEWDEKIQEIHQLNNKCRDILHLVNANQIERNWKEQLLEMQESRIFLDKIYNTLLESGIENQKNYEERTERELLQTLASDYQGYKDFNPQKVKGTCEWFFADERFRNWRDSNASSLLWVSAGPGCGKSVLSRALIDERRLSTNVTTSTVCYFFFKDGDEGRMYAHNALCAVIHQLFTQDSTGKLIAQALAAHKSFGEKLAQSFSELWEILIRCSNSLKFGEIICVIDALDECNVDSRKSFIEKLKEFYRRPSELLRSKLKFLITSRPYDDIEVSFKYLSGVAGYLRFDGDDKSGDIGDEINLVIDDRVNEIAEDFKEEDRRLISDKLKSMEHRTYLWLHLTLDIIKKSPSEYGRRIDVEVLLSSLPTEVSEAYEKILDKSKRQDYTEALLQILLAATRPLTLDEANFALTVATKEQGFDSHAALENDLWPSNKFKDDVKNLCGLFVTVHDGKLSFIHQTAREFLTHAKQGGNWKGKFNNEPKLHSRVSLICIRYLLLLDVATVSIQRQNDSPYRFLLYAANSWALHYASQEATDTYLYRKDALTLCCIDHVWKDIVYVPRRDFSGLEWASYFGLQQIVQDILLEKADARHNLEAALKLASEKGHKEIVQMLLESGAAINAKRIYYGEETALHIASEKGHKEIVQMLLENGINVNATTYSRKTALNIASEKGHKEIIQMLLKYGIDVNAATISRETALRTASKNGYKEIVQMLLENGADINEKGDYYGKTALHIASENGYKEIVQILLENGADVNERGGAVGDTALFAASERDYKEIVQMLLENGADVHTKRGIDGMMVLGVASRFGHKEIVQMLLESGADINEKRSHYRDTALHGASEKGHKEIVQMLQEWEAK</sequence>
<feature type="compositionally biased region" description="Polar residues" evidence="4">
    <location>
        <begin position="1"/>
        <end position="12"/>
    </location>
</feature>
<feature type="compositionally biased region" description="Low complexity" evidence="4">
    <location>
        <begin position="38"/>
        <end position="53"/>
    </location>
</feature>
<dbReference type="OrthoDB" id="163438at2759"/>
<proteinExistence type="predicted"/>
<feature type="domain" description="Nephrocystin 3-like N-terminal" evidence="7">
    <location>
        <begin position="356"/>
        <end position="528"/>
    </location>
</feature>
<evidence type="ECO:0000256" key="1">
    <source>
        <dbReference type="ARBA" id="ARBA00022737"/>
    </source>
</evidence>
<feature type="repeat" description="ANK" evidence="3">
    <location>
        <begin position="954"/>
        <end position="986"/>
    </location>
</feature>
<dbReference type="Pfam" id="PF00023">
    <property type="entry name" value="Ank"/>
    <property type="match status" value="1"/>
</dbReference>
<feature type="region of interest" description="Disordered" evidence="4">
    <location>
        <begin position="1"/>
        <end position="53"/>
    </location>
</feature>
<dbReference type="eggNOG" id="KOG0504">
    <property type="taxonomic scope" value="Eukaryota"/>
</dbReference>
<dbReference type="GO" id="GO:0005634">
    <property type="term" value="C:nucleus"/>
    <property type="evidence" value="ECO:0007669"/>
    <property type="project" value="TreeGrafter"/>
</dbReference>
<dbReference type="PANTHER" id="PTHR24193">
    <property type="entry name" value="ANKYRIN REPEAT PROTEIN"/>
    <property type="match status" value="1"/>
</dbReference>
<dbReference type="SUPFAM" id="SSF48403">
    <property type="entry name" value="Ankyrin repeat"/>
    <property type="match status" value="1"/>
</dbReference>
<dbReference type="SUPFAM" id="SSF52540">
    <property type="entry name" value="P-loop containing nucleoside triphosphate hydrolases"/>
    <property type="match status" value="1"/>
</dbReference>
<evidence type="ECO:0000256" key="2">
    <source>
        <dbReference type="ARBA" id="ARBA00023043"/>
    </source>
</evidence>
<dbReference type="Pfam" id="PF24883">
    <property type="entry name" value="NPHP3_N"/>
    <property type="match status" value="1"/>
</dbReference>
<evidence type="ECO:0000313" key="9">
    <source>
        <dbReference type="Proteomes" id="UP000007115"/>
    </source>
</evidence>
<dbReference type="PANTHER" id="PTHR24193:SF121">
    <property type="entry name" value="ADA2A-CONTAINING COMPLEX COMPONENT 3, ISOFORM D"/>
    <property type="match status" value="1"/>
</dbReference>
<keyword evidence="2 3" id="KW-0040">ANK repeat</keyword>
<evidence type="ECO:0000256" key="4">
    <source>
        <dbReference type="SAM" id="MobiDB-lite"/>
    </source>
</evidence>
<dbReference type="Pfam" id="PF22939">
    <property type="entry name" value="WHD_GPIID"/>
    <property type="match status" value="1"/>
</dbReference>
<feature type="repeat" description="ANK" evidence="3">
    <location>
        <begin position="853"/>
        <end position="885"/>
    </location>
</feature>
<keyword evidence="1" id="KW-0677">Repeat</keyword>
<accession>G9MHM5</accession>
<dbReference type="InterPro" id="IPR054471">
    <property type="entry name" value="GPIID_WHD"/>
</dbReference>
<feature type="repeat" description="ANK" evidence="3">
    <location>
        <begin position="888"/>
        <end position="920"/>
    </location>
</feature>
<protein>
    <submittedName>
        <fullName evidence="8">Uncharacterized protein</fullName>
    </submittedName>
</protein>
<dbReference type="InterPro" id="IPR050663">
    <property type="entry name" value="Ankyrin-SOCS_Box"/>
</dbReference>
<dbReference type="STRING" id="413071.G9MHM5"/>
<dbReference type="GO" id="GO:0045944">
    <property type="term" value="P:positive regulation of transcription by RNA polymerase II"/>
    <property type="evidence" value="ECO:0007669"/>
    <property type="project" value="TreeGrafter"/>
</dbReference>
<organism evidence="8 9">
    <name type="scientific">Hypocrea virens (strain Gv29-8 / FGSC 10586)</name>
    <name type="common">Gliocladium virens</name>
    <name type="synonym">Trichoderma virens</name>
    <dbReference type="NCBI Taxonomy" id="413071"/>
    <lineage>
        <taxon>Eukaryota</taxon>
        <taxon>Fungi</taxon>
        <taxon>Dikarya</taxon>
        <taxon>Ascomycota</taxon>
        <taxon>Pezizomycotina</taxon>
        <taxon>Sordariomycetes</taxon>
        <taxon>Hypocreomycetidae</taxon>
        <taxon>Hypocreales</taxon>
        <taxon>Hypocreaceae</taxon>
        <taxon>Trichoderma</taxon>
    </lineage>
</organism>
<dbReference type="Gene3D" id="3.40.50.300">
    <property type="entry name" value="P-loop containing nucleotide triphosphate hydrolases"/>
    <property type="match status" value="1"/>
</dbReference>
<comment type="caution">
    <text evidence="8">The sequence shown here is derived from an EMBL/GenBank/DDBJ whole genome shotgun (WGS) entry which is preliminary data.</text>
</comment>
<dbReference type="Pfam" id="PF12796">
    <property type="entry name" value="Ank_2"/>
    <property type="match status" value="3"/>
</dbReference>
<dbReference type="SMART" id="SM00248">
    <property type="entry name" value="ANK"/>
    <property type="match status" value="8"/>
</dbReference>
<reference evidence="8 9" key="1">
    <citation type="journal article" date="2011" name="Genome Biol.">
        <title>Comparative genome sequence analysis underscores mycoparasitism as the ancestral life style of Trichoderma.</title>
        <authorList>
            <person name="Kubicek C.P."/>
            <person name="Herrera-Estrella A."/>
            <person name="Seidl-Seiboth V."/>
            <person name="Martinez D.A."/>
            <person name="Druzhinina I.S."/>
            <person name="Thon M."/>
            <person name="Zeilinger S."/>
            <person name="Casas-Flores S."/>
            <person name="Horwitz B.A."/>
            <person name="Mukherjee P.K."/>
            <person name="Mukherjee M."/>
            <person name="Kredics L."/>
            <person name="Alcaraz L.D."/>
            <person name="Aerts A."/>
            <person name="Antal Z."/>
            <person name="Atanasova L."/>
            <person name="Cervantes-Badillo M.G."/>
            <person name="Challacombe J."/>
            <person name="Chertkov O."/>
            <person name="McCluskey K."/>
            <person name="Coulpier F."/>
            <person name="Deshpande N."/>
            <person name="von Doehren H."/>
            <person name="Ebbole D.J."/>
            <person name="Esquivel-Naranjo E.U."/>
            <person name="Fekete E."/>
            <person name="Flipphi M."/>
            <person name="Glaser F."/>
            <person name="Gomez-Rodriguez E.Y."/>
            <person name="Gruber S."/>
            <person name="Han C."/>
            <person name="Henrissat B."/>
            <person name="Hermosa R."/>
            <person name="Hernandez-Onate M."/>
            <person name="Karaffa L."/>
            <person name="Kosti I."/>
            <person name="Le Crom S."/>
            <person name="Lindquist E."/>
            <person name="Lucas S."/>
            <person name="Luebeck M."/>
            <person name="Luebeck P.S."/>
            <person name="Margeot A."/>
            <person name="Metz B."/>
            <person name="Misra M."/>
            <person name="Nevalainen H."/>
            <person name="Omann M."/>
            <person name="Packer N."/>
            <person name="Perrone G."/>
            <person name="Uresti-Rivera E.E."/>
            <person name="Salamov A."/>
            <person name="Schmoll M."/>
            <person name="Seiboth B."/>
            <person name="Shapiro H."/>
            <person name="Sukno S."/>
            <person name="Tamayo-Ramos J.A."/>
            <person name="Tisch D."/>
            <person name="Wiest A."/>
            <person name="Wilkinson H.H."/>
            <person name="Zhang M."/>
            <person name="Coutinho P.M."/>
            <person name="Kenerley C.M."/>
            <person name="Monte E."/>
            <person name="Baker S.E."/>
            <person name="Grigoriev I.V."/>
        </authorList>
    </citation>
    <scope>NUCLEOTIDE SEQUENCE [LARGE SCALE GENOMIC DNA]</scope>
    <source>
        <strain evidence="9">Gv29-8 / FGSC 10586</strain>
    </source>
</reference>
<name>G9MHM5_HYPVG</name>
<dbReference type="VEuPathDB" id="FungiDB:TRIVIDRAFT_218384"/>
<dbReference type="InterPro" id="IPR056884">
    <property type="entry name" value="NPHP3-like_N"/>
</dbReference>
<dbReference type="RefSeq" id="XP_013960428.1">
    <property type="nucleotide sequence ID" value="XM_014104953.1"/>
</dbReference>
<dbReference type="InterPro" id="IPR002110">
    <property type="entry name" value="Ankyrin_rpt"/>
</dbReference>
<dbReference type="Gene3D" id="1.25.40.20">
    <property type="entry name" value="Ankyrin repeat-containing domain"/>
    <property type="match status" value="3"/>
</dbReference>
<dbReference type="GO" id="GO:0000976">
    <property type="term" value="F:transcription cis-regulatory region binding"/>
    <property type="evidence" value="ECO:0007669"/>
    <property type="project" value="TreeGrafter"/>
</dbReference>
<dbReference type="PRINTS" id="PR01415">
    <property type="entry name" value="ANKYRIN"/>
</dbReference>
<feature type="repeat" description="ANK" evidence="3">
    <location>
        <begin position="1056"/>
        <end position="1088"/>
    </location>
</feature>
<dbReference type="Pfam" id="PF17100">
    <property type="entry name" value="NACHT_N"/>
    <property type="match status" value="1"/>
</dbReference>
<evidence type="ECO:0000259" key="7">
    <source>
        <dbReference type="Pfam" id="PF24883"/>
    </source>
</evidence>
<feature type="domain" description="NWD NACHT-NTPase N-terminal" evidence="5">
    <location>
        <begin position="71"/>
        <end position="276"/>
    </location>
</feature>
<dbReference type="PROSITE" id="PS50297">
    <property type="entry name" value="ANK_REP_REGION"/>
    <property type="match status" value="7"/>
</dbReference>
<evidence type="ECO:0000313" key="8">
    <source>
        <dbReference type="EMBL" id="EHK26213.1"/>
    </source>
</evidence>
<dbReference type="InterPro" id="IPR027417">
    <property type="entry name" value="P-loop_NTPase"/>
</dbReference>
<dbReference type="InterPro" id="IPR031359">
    <property type="entry name" value="NACHT_N"/>
</dbReference>
<dbReference type="GeneID" id="25791338"/>
<dbReference type="AlphaFoldDB" id="G9MHM5"/>
<dbReference type="EMBL" id="ABDF02000002">
    <property type="protein sequence ID" value="EHK26213.1"/>
    <property type="molecule type" value="Genomic_DNA"/>
</dbReference>